<dbReference type="NCBIfam" id="TIGR04019">
    <property type="entry name" value="B_thiol_YtxJ"/>
    <property type="match status" value="1"/>
</dbReference>
<dbReference type="InterPro" id="IPR036249">
    <property type="entry name" value="Thioredoxin-like_sf"/>
</dbReference>
<dbReference type="SUPFAM" id="SSF52833">
    <property type="entry name" value="Thioredoxin-like"/>
    <property type="match status" value="1"/>
</dbReference>
<name>A0ABZ0L5A3_9BACL</name>
<accession>A0ABZ0L5A3</accession>
<evidence type="ECO:0000313" key="2">
    <source>
        <dbReference type="Proteomes" id="UP001303902"/>
    </source>
</evidence>
<evidence type="ECO:0000313" key="1">
    <source>
        <dbReference type="EMBL" id="WOV87407.1"/>
    </source>
</evidence>
<dbReference type="InterPro" id="IPR022551">
    <property type="entry name" value="BrxC"/>
</dbReference>
<protein>
    <submittedName>
        <fullName evidence="1">Bacillithiol system redox-active protein YtxJ</fullName>
    </submittedName>
</protein>
<organism evidence="1 2">
    <name type="scientific">Sporosarcina oncorhynchi</name>
    <dbReference type="NCBI Taxonomy" id="3056444"/>
    <lineage>
        <taxon>Bacteria</taxon>
        <taxon>Bacillati</taxon>
        <taxon>Bacillota</taxon>
        <taxon>Bacilli</taxon>
        <taxon>Bacillales</taxon>
        <taxon>Caryophanaceae</taxon>
        <taxon>Sporosarcina</taxon>
    </lineage>
</organism>
<sequence>MKEIKSVDEWERVLDESKNGPVFMMKHSSTCPISASGYRAFEAYETDIPKNYMIVQNNKPISRAVEEDLGIPHESPQLFLVKDGKAVWNASHYNIVQTSIEKAIEVNS</sequence>
<dbReference type="Pfam" id="PF11009">
    <property type="entry name" value="BrxC"/>
    <property type="match status" value="1"/>
</dbReference>
<keyword evidence="2" id="KW-1185">Reference proteome</keyword>
<reference evidence="1 2" key="1">
    <citation type="submission" date="2023-06" db="EMBL/GenBank/DDBJ databases">
        <title>Sporosarcina sp. nov., isolated from Korean tranditional fermented seafood 'Jeotgal'.</title>
        <authorList>
            <person name="Yang A.I."/>
            <person name="Shin N.-R."/>
        </authorList>
    </citation>
    <scope>NUCLEOTIDE SEQUENCE [LARGE SCALE GENOMIC DNA]</scope>
    <source>
        <strain evidence="1 2">T2O-4</strain>
    </source>
</reference>
<proteinExistence type="predicted"/>
<dbReference type="Proteomes" id="UP001303902">
    <property type="component" value="Chromosome"/>
</dbReference>
<dbReference type="EMBL" id="CP129118">
    <property type="protein sequence ID" value="WOV87407.1"/>
    <property type="molecule type" value="Genomic_DNA"/>
</dbReference>
<gene>
    <name evidence="1" type="primary">ytxJ</name>
    <name evidence="1" type="ORF">QWT69_16390</name>
</gene>
<dbReference type="Gene3D" id="3.40.30.10">
    <property type="entry name" value="Glutaredoxin"/>
    <property type="match status" value="1"/>
</dbReference>
<dbReference type="RefSeq" id="WP_317967497.1">
    <property type="nucleotide sequence ID" value="NZ_CP129118.1"/>
</dbReference>